<evidence type="ECO:0000313" key="3">
    <source>
        <dbReference type="EMBL" id="SDU60482.1"/>
    </source>
</evidence>
<keyword evidence="2" id="KW-0812">Transmembrane</keyword>
<gene>
    <name evidence="3" type="ORF">SAMN04488563_3132</name>
</gene>
<accession>A0A1H2JVZ3</accession>
<name>A0A1H2JVZ3_9ACTN</name>
<keyword evidence="4" id="KW-1185">Reference proteome</keyword>
<dbReference type="RefSeq" id="WP_083421325.1">
    <property type="nucleotide sequence ID" value="NZ_LBMC01000013.1"/>
</dbReference>
<keyword evidence="2" id="KW-0472">Membrane</keyword>
<keyword evidence="2" id="KW-1133">Transmembrane helix</keyword>
<organism evidence="3 4">
    <name type="scientific">Jiangella alkaliphila</name>
    <dbReference type="NCBI Taxonomy" id="419479"/>
    <lineage>
        <taxon>Bacteria</taxon>
        <taxon>Bacillati</taxon>
        <taxon>Actinomycetota</taxon>
        <taxon>Actinomycetes</taxon>
        <taxon>Jiangellales</taxon>
        <taxon>Jiangellaceae</taxon>
        <taxon>Jiangella</taxon>
    </lineage>
</organism>
<reference evidence="4" key="1">
    <citation type="submission" date="2016-10" db="EMBL/GenBank/DDBJ databases">
        <authorList>
            <person name="Varghese N."/>
            <person name="Submissions S."/>
        </authorList>
    </citation>
    <scope>NUCLEOTIDE SEQUENCE [LARGE SCALE GENOMIC DNA]</scope>
    <source>
        <strain evidence="4">DSM 45079</strain>
    </source>
</reference>
<proteinExistence type="predicted"/>
<dbReference type="EMBL" id="LT629791">
    <property type="protein sequence ID" value="SDU60482.1"/>
    <property type="molecule type" value="Genomic_DNA"/>
</dbReference>
<feature type="region of interest" description="Disordered" evidence="1">
    <location>
        <begin position="39"/>
        <end position="64"/>
    </location>
</feature>
<feature type="transmembrane region" description="Helical" evidence="2">
    <location>
        <begin position="12"/>
        <end position="33"/>
    </location>
</feature>
<evidence type="ECO:0000313" key="4">
    <source>
        <dbReference type="Proteomes" id="UP000182977"/>
    </source>
</evidence>
<sequence>MPRQRKRQRRGSAGLIIAAVLVIGLPLLGWAGVNALTRDDTGDDSVAADDDSRTDAAGEASRGEATGSFEIAQAARDTVNACVDRLAAGDAYVASAGVGIGHWGEHVQARTDMLNGTIAQEDMKAIWKRTRLSGPDDVAQATAALEAYEALPGCGDLATLEDAPDNVLDQAAACLERETAMTTAVAASTAGLQDWANHLNAMAAHADGEMTAAAAQDLWVASWEAAPANIGAYNDAHALLVAASACE</sequence>
<dbReference type="AlphaFoldDB" id="A0A1H2JVZ3"/>
<protein>
    <submittedName>
        <fullName evidence="3">Uncharacterized protein</fullName>
    </submittedName>
</protein>
<evidence type="ECO:0000256" key="1">
    <source>
        <dbReference type="SAM" id="MobiDB-lite"/>
    </source>
</evidence>
<dbReference type="Proteomes" id="UP000182977">
    <property type="component" value="Chromosome I"/>
</dbReference>
<evidence type="ECO:0000256" key="2">
    <source>
        <dbReference type="SAM" id="Phobius"/>
    </source>
</evidence>